<dbReference type="InterPro" id="IPR017972">
    <property type="entry name" value="Cyt_P450_CS"/>
</dbReference>
<dbReference type="InterPro" id="IPR001128">
    <property type="entry name" value="Cyt_P450"/>
</dbReference>
<keyword evidence="2" id="KW-0503">Monooxygenase</keyword>
<keyword evidence="4" id="KW-1185">Reference proteome</keyword>
<dbReference type="InterPro" id="IPR002397">
    <property type="entry name" value="Cyt_P450_B"/>
</dbReference>
<protein>
    <submittedName>
        <fullName evidence="3">Cytochrome P450</fullName>
    </submittedName>
</protein>
<keyword evidence="2" id="KW-0479">Metal-binding</keyword>
<accession>A0ABU8S889</accession>
<dbReference type="PRINTS" id="PR00385">
    <property type="entry name" value="P450"/>
</dbReference>
<comment type="similarity">
    <text evidence="1 2">Belongs to the cytochrome P450 family.</text>
</comment>
<keyword evidence="2" id="KW-0349">Heme</keyword>
<proteinExistence type="inferred from homology"/>
<dbReference type="RefSeq" id="WP_339966450.1">
    <property type="nucleotide sequence ID" value="NZ_JBBHJY010000003.1"/>
</dbReference>
<dbReference type="Pfam" id="PF00067">
    <property type="entry name" value="p450"/>
    <property type="match status" value="1"/>
</dbReference>
<dbReference type="PRINTS" id="PR00359">
    <property type="entry name" value="BP450"/>
</dbReference>
<evidence type="ECO:0000313" key="4">
    <source>
        <dbReference type="Proteomes" id="UP001379235"/>
    </source>
</evidence>
<dbReference type="InterPro" id="IPR036396">
    <property type="entry name" value="Cyt_P450_sf"/>
</dbReference>
<evidence type="ECO:0000256" key="1">
    <source>
        <dbReference type="ARBA" id="ARBA00010617"/>
    </source>
</evidence>
<dbReference type="CDD" id="cd11035">
    <property type="entry name" value="P450cam-like"/>
    <property type="match status" value="1"/>
</dbReference>
<comment type="caution">
    <text evidence="3">The sequence shown here is derived from an EMBL/GenBank/DDBJ whole genome shotgun (WGS) entry which is preliminary data.</text>
</comment>
<evidence type="ECO:0000256" key="2">
    <source>
        <dbReference type="RuleBase" id="RU000461"/>
    </source>
</evidence>
<sequence>MATAPAIPVPPHVRPDLVWEANFDAFTSEGNDPWAAICRLHDGPPVRWCTNVAYGRSGWVVTRYELISEAMIDYENFTAERHGMIADLVGENVRLNPIEIDPPAHHGYRRILNPHFTPKALRDLEAAVRKSASELIDRFAAQGGCEFVSDFAIPYPSYVFLDLLDMPRSMLDQFIDWEDGIMRAPDMMDRVKAARSVYAYLKAHREKQLETPGNPLLDAMVHGEVDGRELTYLESMGMFYVLYVGGLDTVYSTLGWILRHLATDHALQDRLRADPELIGPAVEEFARAYSVVVTHRNLARDHVFHGVEMKAGDEIHLPLMLADRDPEVFADPHVIDIDRKARHIAFGTGTHNCLGIHLAKRELRIVVELFLERFRNIRIREGEDYRYHTGRTFGVEYLPLVWDAESAA</sequence>
<dbReference type="PANTHER" id="PTHR46696:SF6">
    <property type="entry name" value="P450, PUTATIVE (EUROFUNG)-RELATED"/>
    <property type="match status" value="1"/>
</dbReference>
<organism evidence="3 4">
    <name type="scientific">Novosphingobium aquae</name>
    <dbReference type="NCBI Taxonomy" id="3133435"/>
    <lineage>
        <taxon>Bacteria</taxon>
        <taxon>Pseudomonadati</taxon>
        <taxon>Pseudomonadota</taxon>
        <taxon>Alphaproteobacteria</taxon>
        <taxon>Sphingomonadales</taxon>
        <taxon>Sphingomonadaceae</taxon>
        <taxon>Novosphingobium</taxon>
    </lineage>
</organism>
<dbReference type="PROSITE" id="PS00086">
    <property type="entry name" value="CYTOCHROME_P450"/>
    <property type="match status" value="1"/>
</dbReference>
<reference evidence="3 4" key="1">
    <citation type="submission" date="2024-03" db="EMBL/GenBank/DDBJ databases">
        <authorList>
            <person name="Jo J.-H."/>
        </authorList>
    </citation>
    <scope>NUCLEOTIDE SEQUENCE [LARGE SCALE GENOMIC DNA]</scope>
    <source>
        <strain evidence="3 4">AS3R-12</strain>
    </source>
</reference>
<dbReference type="Proteomes" id="UP001379235">
    <property type="component" value="Unassembled WGS sequence"/>
</dbReference>
<name>A0ABU8S889_9SPHN</name>
<gene>
    <name evidence="3" type="ORF">WG900_08930</name>
</gene>
<dbReference type="EMBL" id="JBBHJY010000003">
    <property type="protein sequence ID" value="MEJ6010045.1"/>
    <property type="molecule type" value="Genomic_DNA"/>
</dbReference>
<dbReference type="Gene3D" id="1.10.630.10">
    <property type="entry name" value="Cytochrome P450"/>
    <property type="match status" value="1"/>
</dbReference>
<keyword evidence="2" id="KW-0560">Oxidoreductase</keyword>
<dbReference type="PANTHER" id="PTHR46696">
    <property type="entry name" value="P450, PUTATIVE (EUROFUNG)-RELATED"/>
    <property type="match status" value="1"/>
</dbReference>
<keyword evidence="2" id="KW-0408">Iron</keyword>
<dbReference type="SUPFAM" id="SSF48264">
    <property type="entry name" value="Cytochrome P450"/>
    <property type="match status" value="1"/>
</dbReference>
<evidence type="ECO:0000313" key="3">
    <source>
        <dbReference type="EMBL" id="MEJ6010045.1"/>
    </source>
</evidence>